<dbReference type="InterPro" id="IPR019926">
    <property type="entry name" value="Ribosomal_uL3_CS"/>
</dbReference>
<proteinExistence type="inferred from homology"/>
<protein>
    <submittedName>
        <fullName evidence="5">60S ribosomal protein L3</fullName>
    </submittedName>
</protein>
<dbReference type="Proteomes" id="UP000007797">
    <property type="component" value="Unassembled WGS sequence"/>
</dbReference>
<dbReference type="Pfam" id="PF00297">
    <property type="entry name" value="Ribosomal_L3"/>
    <property type="match status" value="1"/>
</dbReference>
<evidence type="ECO:0000256" key="3">
    <source>
        <dbReference type="ARBA" id="ARBA00023274"/>
    </source>
</evidence>
<gene>
    <name evidence="5" type="primary">rpl3</name>
    <name evidence="5" type="ORF">DFA_02983</name>
</gene>
<reference evidence="6" key="1">
    <citation type="journal article" date="2011" name="Genome Res.">
        <title>Phylogeny-wide analysis of social amoeba genomes highlights ancient origins for complex intercellular communication.</title>
        <authorList>
            <person name="Heidel A.J."/>
            <person name="Lawal H.M."/>
            <person name="Felder M."/>
            <person name="Schilde C."/>
            <person name="Helps N.R."/>
            <person name="Tunggal B."/>
            <person name="Rivero F."/>
            <person name="John U."/>
            <person name="Schleicher M."/>
            <person name="Eichinger L."/>
            <person name="Platzer M."/>
            <person name="Noegel A.A."/>
            <person name="Schaap P."/>
            <person name="Gloeckner G."/>
        </authorList>
    </citation>
    <scope>NUCLEOTIDE SEQUENCE [LARGE SCALE GENOMIC DNA]</scope>
    <source>
        <strain evidence="6">SH3</strain>
    </source>
</reference>
<dbReference type="FunFam" id="3.30.1430.10:FF:000001">
    <property type="entry name" value="60S ribosomal protein L3"/>
    <property type="match status" value="1"/>
</dbReference>
<evidence type="ECO:0000256" key="2">
    <source>
        <dbReference type="ARBA" id="ARBA00022980"/>
    </source>
</evidence>
<dbReference type="Gene3D" id="3.30.1430.10">
    <property type="match status" value="1"/>
</dbReference>
<dbReference type="Gene3D" id="4.10.960.10">
    <property type="entry name" value="Ribosomal protein L3, domain 3"/>
    <property type="match status" value="1"/>
</dbReference>
<dbReference type="GO" id="GO:0003723">
    <property type="term" value="F:RNA binding"/>
    <property type="evidence" value="ECO:0007669"/>
    <property type="project" value="TreeGrafter"/>
</dbReference>
<dbReference type="GO" id="GO:0003735">
    <property type="term" value="F:structural constituent of ribosome"/>
    <property type="evidence" value="ECO:0007669"/>
    <property type="project" value="InterPro"/>
</dbReference>
<evidence type="ECO:0000256" key="4">
    <source>
        <dbReference type="RuleBase" id="RU003905"/>
    </source>
</evidence>
<dbReference type="AlphaFoldDB" id="F4PGA5"/>
<dbReference type="STRING" id="1054147.F4PGA5"/>
<dbReference type="InterPro" id="IPR044892">
    <property type="entry name" value="Ribosomal_L3_dom_3_arc_sf"/>
</dbReference>
<comment type="similarity">
    <text evidence="1 4">Belongs to the universal ribosomal protein uL3 family.</text>
</comment>
<sequence length="455" mass="51484">MSHRKFEAPRHGSLGFLPRKKANRLLGHVKSFPKDDRSKPVHLTAFIGYKAGMTHIVRDLEKLGSKMHKKEIVEAVTIIETPPMVVVGLVGYTETLKGLRAYKTVWAQHLSNEFRRHFYKSWCKSKNKLAFTKYSKKFEEGTIKISNAVEAIKRKCAIIRVIAHSQPAKVAALHQKKAHMLEIQLNGGSIADKLKWAVDMFEKTISIESVFAENEMLDVISVTKGKGFQGVVKRWGVKKLPRKTHKGLRKVACIGAWHPSRVSTTVPRAGQMGFFHRVETNKKIYRIGKAQPTTGPKIPTGATEFDITAKTITPMGGFLNYGVVRNEFIMVKGCVGGPAKRVITLRKSIRPNVTRAGLEKIKFERIVQRAVSINGFETYYPSTQLEIDQLTDKSDQIQKGSDQIIIRQEHASVVNIDRLIIHCINTRPSHWLNTNGSTFIVWKGRLVYREDIRID</sequence>
<dbReference type="PROSITE" id="PS00474">
    <property type="entry name" value="RIBOSOMAL_L3"/>
    <property type="match status" value="1"/>
</dbReference>
<dbReference type="PANTHER" id="PTHR11363:SF5">
    <property type="entry name" value="LARGE RIBOSOMAL SUBUNIT PROTEIN UL3"/>
    <property type="match status" value="1"/>
</dbReference>
<keyword evidence="3 4" id="KW-0687">Ribonucleoprotein</keyword>
<dbReference type="GO" id="GO:0022625">
    <property type="term" value="C:cytosolic large ribosomal subunit"/>
    <property type="evidence" value="ECO:0007669"/>
    <property type="project" value="TreeGrafter"/>
</dbReference>
<dbReference type="GO" id="GO:0006412">
    <property type="term" value="P:translation"/>
    <property type="evidence" value="ECO:0007669"/>
    <property type="project" value="InterPro"/>
</dbReference>
<evidence type="ECO:0000313" key="5">
    <source>
        <dbReference type="EMBL" id="EGG24739.1"/>
    </source>
</evidence>
<dbReference type="FunFam" id="2.40.30.10:FF:000351">
    <property type="entry name" value="Ribosomal protein L3"/>
    <property type="match status" value="1"/>
</dbReference>
<dbReference type="KEGG" id="dfa:DFA_02983"/>
<dbReference type="OMA" id="HVEDGKM"/>
<accession>F4PGA5</accession>
<dbReference type="InterPro" id="IPR009000">
    <property type="entry name" value="Transl_B-barrel_sf"/>
</dbReference>
<dbReference type="OrthoDB" id="1611972at2759"/>
<dbReference type="SUPFAM" id="SSF50447">
    <property type="entry name" value="Translation proteins"/>
    <property type="match status" value="1"/>
</dbReference>
<keyword evidence="6" id="KW-1185">Reference proteome</keyword>
<dbReference type="PANTHER" id="PTHR11363">
    <property type="entry name" value="60S RIBOSOMAL PROTEIN L3-RELATED"/>
    <property type="match status" value="1"/>
</dbReference>
<dbReference type="Gene3D" id="2.40.30.10">
    <property type="entry name" value="Translation factors"/>
    <property type="match status" value="1"/>
</dbReference>
<dbReference type="InterPro" id="IPR000597">
    <property type="entry name" value="Ribosomal_uL3"/>
</dbReference>
<dbReference type="InterPro" id="IPR045077">
    <property type="entry name" value="L3_arc_euk"/>
</dbReference>
<evidence type="ECO:0000256" key="1">
    <source>
        <dbReference type="ARBA" id="ARBA00006540"/>
    </source>
</evidence>
<dbReference type="GeneID" id="14876897"/>
<dbReference type="FunFam" id="2.40.30.10:FF:000079">
    <property type="entry name" value="60S ribosomal protein L3"/>
    <property type="match status" value="1"/>
</dbReference>
<evidence type="ECO:0000313" key="6">
    <source>
        <dbReference type="Proteomes" id="UP000007797"/>
    </source>
</evidence>
<organism evidence="5 6">
    <name type="scientific">Cavenderia fasciculata</name>
    <name type="common">Slime mold</name>
    <name type="synonym">Dictyostelium fasciculatum</name>
    <dbReference type="NCBI Taxonomy" id="261658"/>
    <lineage>
        <taxon>Eukaryota</taxon>
        <taxon>Amoebozoa</taxon>
        <taxon>Evosea</taxon>
        <taxon>Eumycetozoa</taxon>
        <taxon>Dictyostelia</taxon>
        <taxon>Acytosteliales</taxon>
        <taxon>Cavenderiaceae</taxon>
        <taxon>Cavenderia</taxon>
    </lineage>
</organism>
<dbReference type="EMBL" id="GL883006">
    <property type="protein sequence ID" value="EGG24739.1"/>
    <property type="molecule type" value="Genomic_DNA"/>
</dbReference>
<dbReference type="RefSeq" id="XP_004362590.1">
    <property type="nucleotide sequence ID" value="XM_004362533.1"/>
</dbReference>
<keyword evidence="2 4" id="KW-0689">Ribosomal protein</keyword>
<name>F4PGA5_CACFS</name>
<dbReference type="FunFam" id="4.10.960.10:FF:000002">
    <property type="entry name" value="60S ribosomal protein L3"/>
    <property type="match status" value="1"/>
</dbReference>